<dbReference type="EMBL" id="BAABEX010000029">
    <property type="protein sequence ID" value="GAA4427918.1"/>
    <property type="molecule type" value="Genomic_DNA"/>
</dbReference>
<evidence type="ECO:0000313" key="3">
    <source>
        <dbReference type="Proteomes" id="UP001501788"/>
    </source>
</evidence>
<protein>
    <submittedName>
        <fullName evidence="2">Uncharacterized protein</fullName>
    </submittedName>
</protein>
<evidence type="ECO:0000256" key="1">
    <source>
        <dbReference type="SAM" id="MobiDB-lite"/>
    </source>
</evidence>
<reference evidence="3" key="1">
    <citation type="journal article" date="2019" name="Int. J. Syst. Evol. Microbiol.">
        <title>The Global Catalogue of Microorganisms (GCM) 10K type strain sequencing project: providing services to taxonomists for standard genome sequencing and annotation.</title>
        <authorList>
            <consortium name="The Broad Institute Genomics Platform"/>
            <consortium name="The Broad Institute Genome Sequencing Center for Infectious Disease"/>
            <person name="Wu L."/>
            <person name="Ma J."/>
        </authorList>
    </citation>
    <scope>NUCLEOTIDE SEQUENCE [LARGE SCALE GENOMIC DNA]</scope>
    <source>
        <strain evidence="3">JCM 31890</strain>
    </source>
</reference>
<dbReference type="Proteomes" id="UP001501788">
    <property type="component" value="Unassembled WGS sequence"/>
</dbReference>
<accession>A0ABP8LEN2</accession>
<feature type="region of interest" description="Disordered" evidence="1">
    <location>
        <begin position="45"/>
        <end position="113"/>
    </location>
</feature>
<sequence>MWLARLEGQAQRFALAQQVRLANDLVQVTRPQCFGQGRHGFCEEKVGHQKIPGRTPHTARAMKGCRGPKHTETSGQQAAAVAGHRWRNRGPDARKSPARQTPPGKPLLSCDAS</sequence>
<comment type="caution">
    <text evidence="2">The sequence shown here is derived from an EMBL/GenBank/DDBJ whole genome shotgun (WGS) entry which is preliminary data.</text>
</comment>
<name>A0ABP8LEN2_9BURK</name>
<gene>
    <name evidence="2" type="ORF">GCM10023090_25900</name>
</gene>
<evidence type="ECO:0000313" key="2">
    <source>
        <dbReference type="EMBL" id="GAA4427918.1"/>
    </source>
</evidence>
<organism evidence="2 3">
    <name type="scientific">Acidovorax lacteus</name>
    <dbReference type="NCBI Taxonomy" id="1924988"/>
    <lineage>
        <taxon>Bacteria</taxon>
        <taxon>Pseudomonadati</taxon>
        <taxon>Pseudomonadota</taxon>
        <taxon>Betaproteobacteria</taxon>
        <taxon>Burkholderiales</taxon>
        <taxon>Comamonadaceae</taxon>
        <taxon>Acidovorax</taxon>
    </lineage>
</organism>
<keyword evidence="3" id="KW-1185">Reference proteome</keyword>
<proteinExistence type="predicted"/>